<accession>A0ACD4NK63</accession>
<gene>
    <name evidence="1" type="ORF">OXU80_20225</name>
</gene>
<reference evidence="1" key="1">
    <citation type="submission" date="2022-11" db="EMBL/GenBank/DDBJ databases">
        <title>beta-Carotene-producing bacterium, Jeongeuplla avenae sp. nov., alleviates the salt stress of Arabidopsis seedlings.</title>
        <authorList>
            <person name="Jiang L."/>
            <person name="Lee J."/>
        </authorList>
    </citation>
    <scope>NUCLEOTIDE SEQUENCE</scope>
    <source>
        <strain evidence="1">DY_R2A_6</strain>
    </source>
</reference>
<name>A0ACD4NK63_9HYPH</name>
<dbReference type="Proteomes" id="UP001163223">
    <property type="component" value="Chromosome"/>
</dbReference>
<proteinExistence type="predicted"/>
<keyword evidence="2" id="KW-1185">Reference proteome</keyword>
<evidence type="ECO:0000313" key="2">
    <source>
        <dbReference type="Proteomes" id="UP001163223"/>
    </source>
</evidence>
<sequence>MDAVAWGEKPARPFREVMKRFAETHFRTLKPASAKRYAVSMKALARTFGTMTVQQVTTATLSDFETTRRSEGASAPTVRRDWPAPVRWPGSNLMHGWLIGDV</sequence>
<protein>
    <submittedName>
        <fullName evidence="1">Uncharacterized protein</fullName>
    </submittedName>
</protein>
<dbReference type="EMBL" id="CP113520">
    <property type="protein sequence ID" value="WAJ27161.1"/>
    <property type="molecule type" value="Genomic_DNA"/>
</dbReference>
<evidence type="ECO:0000313" key="1">
    <source>
        <dbReference type="EMBL" id="WAJ27161.1"/>
    </source>
</evidence>
<organism evidence="1 2">
    <name type="scientific">Antarcticirhabdus aurantiaca</name>
    <dbReference type="NCBI Taxonomy" id="2606717"/>
    <lineage>
        <taxon>Bacteria</taxon>
        <taxon>Pseudomonadati</taxon>
        <taxon>Pseudomonadota</taxon>
        <taxon>Alphaproteobacteria</taxon>
        <taxon>Hyphomicrobiales</taxon>
        <taxon>Aurantimonadaceae</taxon>
        <taxon>Antarcticirhabdus</taxon>
    </lineage>
</organism>